<dbReference type="CDD" id="cd04301">
    <property type="entry name" value="NAT_SF"/>
    <property type="match status" value="1"/>
</dbReference>
<dbReference type="PROSITE" id="PS51186">
    <property type="entry name" value="GNAT"/>
    <property type="match status" value="1"/>
</dbReference>
<dbReference type="InterPro" id="IPR000182">
    <property type="entry name" value="GNAT_dom"/>
</dbReference>
<keyword evidence="2" id="KW-0808">Transferase</keyword>
<dbReference type="SUPFAM" id="SSF55729">
    <property type="entry name" value="Acyl-CoA N-acyltransferases (Nat)"/>
    <property type="match status" value="1"/>
</dbReference>
<dbReference type="InterPro" id="IPR051822">
    <property type="entry name" value="Glycosyl_Hydrolase_84"/>
</dbReference>
<dbReference type="Gene3D" id="3.40.630.30">
    <property type="match status" value="1"/>
</dbReference>
<dbReference type="PANTHER" id="PTHR13170:SF16">
    <property type="entry name" value="PROTEIN O-GLCNACASE"/>
    <property type="match status" value="1"/>
</dbReference>
<gene>
    <name evidence="2" type="ORF">OE88DRAFT_691545</name>
</gene>
<evidence type="ECO:0000259" key="1">
    <source>
        <dbReference type="PROSITE" id="PS51186"/>
    </source>
</evidence>
<protein>
    <submittedName>
        <fullName evidence="2">Acyl-CoA N-acyltransferase</fullName>
    </submittedName>
</protein>
<sequence length="210" mass="23576">MASLSIRPGKASDAPALSKICLLTGNAGQSAEANHKYGELIGFVYAEPYVRLPTTFAFVLEVDETKDVVGYCAGTTDTRALERAEEEQWWPSLKEKYPAEGPGKLEGTAEDEKFFKTIQKVDKAPNACVEFSPAHLHINILPEYQRQGWGRKLMDRAVRHLQEQGLDGVWLGHDPRNDNARRFYTRLGYLEVPGAPYGNMCLRFADWKSP</sequence>
<dbReference type="STRING" id="5364.A0A5C3NGJ2"/>
<reference evidence="2 3" key="1">
    <citation type="journal article" date="2019" name="Nat. Ecol. Evol.">
        <title>Megaphylogeny resolves global patterns of mushroom evolution.</title>
        <authorList>
            <person name="Varga T."/>
            <person name="Krizsan K."/>
            <person name="Foldi C."/>
            <person name="Dima B."/>
            <person name="Sanchez-Garcia M."/>
            <person name="Sanchez-Ramirez S."/>
            <person name="Szollosi G.J."/>
            <person name="Szarkandi J.G."/>
            <person name="Papp V."/>
            <person name="Albert L."/>
            <person name="Andreopoulos W."/>
            <person name="Angelini C."/>
            <person name="Antonin V."/>
            <person name="Barry K.W."/>
            <person name="Bougher N.L."/>
            <person name="Buchanan P."/>
            <person name="Buyck B."/>
            <person name="Bense V."/>
            <person name="Catcheside P."/>
            <person name="Chovatia M."/>
            <person name="Cooper J."/>
            <person name="Damon W."/>
            <person name="Desjardin D."/>
            <person name="Finy P."/>
            <person name="Geml J."/>
            <person name="Haridas S."/>
            <person name="Hughes K."/>
            <person name="Justo A."/>
            <person name="Karasinski D."/>
            <person name="Kautmanova I."/>
            <person name="Kiss B."/>
            <person name="Kocsube S."/>
            <person name="Kotiranta H."/>
            <person name="LaButti K.M."/>
            <person name="Lechner B.E."/>
            <person name="Liimatainen K."/>
            <person name="Lipzen A."/>
            <person name="Lukacs Z."/>
            <person name="Mihaltcheva S."/>
            <person name="Morgado L.N."/>
            <person name="Niskanen T."/>
            <person name="Noordeloos M.E."/>
            <person name="Ohm R.A."/>
            <person name="Ortiz-Santana B."/>
            <person name="Ovrebo C."/>
            <person name="Racz N."/>
            <person name="Riley R."/>
            <person name="Savchenko A."/>
            <person name="Shiryaev A."/>
            <person name="Soop K."/>
            <person name="Spirin V."/>
            <person name="Szebenyi C."/>
            <person name="Tomsovsky M."/>
            <person name="Tulloss R.E."/>
            <person name="Uehling J."/>
            <person name="Grigoriev I.V."/>
            <person name="Vagvolgyi C."/>
            <person name="Papp T."/>
            <person name="Martin F.M."/>
            <person name="Miettinen O."/>
            <person name="Hibbett D.S."/>
            <person name="Nagy L.G."/>
        </authorList>
    </citation>
    <scope>NUCLEOTIDE SEQUENCE [LARGE SCALE GENOMIC DNA]</scope>
    <source>
        <strain evidence="2 3">OMC1185</strain>
    </source>
</reference>
<dbReference type="OrthoDB" id="9975416at2759"/>
<organism evidence="2 3">
    <name type="scientific">Heliocybe sulcata</name>
    <dbReference type="NCBI Taxonomy" id="5364"/>
    <lineage>
        <taxon>Eukaryota</taxon>
        <taxon>Fungi</taxon>
        <taxon>Dikarya</taxon>
        <taxon>Basidiomycota</taxon>
        <taxon>Agaricomycotina</taxon>
        <taxon>Agaricomycetes</taxon>
        <taxon>Gloeophyllales</taxon>
        <taxon>Gloeophyllaceae</taxon>
        <taxon>Heliocybe</taxon>
    </lineage>
</organism>
<evidence type="ECO:0000313" key="3">
    <source>
        <dbReference type="Proteomes" id="UP000305948"/>
    </source>
</evidence>
<dbReference type="GO" id="GO:0016747">
    <property type="term" value="F:acyltransferase activity, transferring groups other than amino-acyl groups"/>
    <property type="evidence" value="ECO:0007669"/>
    <property type="project" value="InterPro"/>
</dbReference>
<evidence type="ECO:0000313" key="2">
    <source>
        <dbReference type="EMBL" id="TFK55995.1"/>
    </source>
</evidence>
<accession>A0A5C3NGJ2</accession>
<proteinExistence type="predicted"/>
<dbReference type="InterPro" id="IPR016181">
    <property type="entry name" value="Acyl_CoA_acyltransferase"/>
</dbReference>
<keyword evidence="3" id="KW-1185">Reference proteome</keyword>
<dbReference type="AlphaFoldDB" id="A0A5C3NGJ2"/>
<dbReference type="EMBL" id="ML213504">
    <property type="protein sequence ID" value="TFK55995.1"/>
    <property type="molecule type" value="Genomic_DNA"/>
</dbReference>
<dbReference type="PANTHER" id="PTHR13170">
    <property type="entry name" value="O-GLCNACASE"/>
    <property type="match status" value="1"/>
</dbReference>
<feature type="domain" description="N-acetyltransferase" evidence="1">
    <location>
        <begin position="76"/>
        <end position="210"/>
    </location>
</feature>
<dbReference type="Proteomes" id="UP000305948">
    <property type="component" value="Unassembled WGS sequence"/>
</dbReference>
<dbReference type="Pfam" id="PF00583">
    <property type="entry name" value="Acetyltransf_1"/>
    <property type="match status" value="1"/>
</dbReference>
<keyword evidence="2" id="KW-0012">Acyltransferase</keyword>
<name>A0A5C3NGJ2_9AGAM</name>